<dbReference type="PRINTS" id="PR00035">
    <property type="entry name" value="HTHGNTR"/>
</dbReference>
<dbReference type="CDD" id="cd07377">
    <property type="entry name" value="WHTH_GntR"/>
    <property type="match status" value="1"/>
</dbReference>
<dbReference type="Gene3D" id="1.10.10.10">
    <property type="entry name" value="Winged helix-like DNA-binding domain superfamily/Winged helix DNA-binding domain"/>
    <property type="match status" value="1"/>
</dbReference>
<name>A0A7Y9EUL4_9MICO</name>
<dbReference type="SMART" id="SM00345">
    <property type="entry name" value="HTH_GNTR"/>
    <property type="match status" value="1"/>
</dbReference>
<feature type="domain" description="HTH gntR-type" evidence="4">
    <location>
        <begin position="11"/>
        <end position="78"/>
    </location>
</feature>
<proteinExistence type="predicted"/>
<dbReference type="PANTHER" id="PTHR43537">
    <property type="entry name" value="TRANSCRIPTIONAL REGULATOR, GNTR FAMILY"/>
    <property type="match status" value="1"/>
</dbReference>
<dbReference type="InterPro" id="IPR008920">
    <property type="entry name" value="TF_FadR/GntR_C"/>
</dbReference>
<keyword evidence="3" id="KW-0804">Transcription</keyword>
<accession>A0A7Y9EUL4</accession>
<dbReference type="Pfam" id="PF07729">
    <property type="entry name" value="FCD"/>
    <property type="match status" value="1"/>
</dbReference>
<dbReference type="GO" id="GO:0003677">
    <property type="term" value="F:DNA binding"/>
    <property type="evidence" value="ECO:0007669"/>
    <property type="project" value="UniProtKB-KW"/>
</dbReference>
<evidence type="ECO:0000313" key="6">
    <source>
        <dbReference type="Proteomes" id="UP000552045"/>
    </source>
</evidence>
<comment type="caution">
    <text evidence="5">The sequence shown here is derived from an EMBL/GenBank/DDBJ whole genome shotgun (WGS) entry which is preliminary data.</text>
</comment>
<dbReference type="RefSeq" id="WP_179432452.1">
    <property type="nucleotide sequence ID" value="NZ_BAABLC010000001.1"/>
</dbReference>
<reference evidence="5 6" key="1">
    <citation type="submission" date="2020-07" db="EMBL/GenBank/DDBJ databases">
        <title>Sequencing the genomes of 1000 actinobacteria strains.</title>
        <authorList>
            <person name="Klenk H.-P."/>
        </authorList>
    </citation>
    <scope>NUCLEOTIDE SEQUENCE [LARGE SCALE GENOMIC DNA]</scope>
    <source>
        <strain evidence="5 6">DSM 22185</strain>
    </source>
</reference>
<dbReference type="PANTHER" id="PTHR43537:SF5">
    <property type="entry name" value="UXU OPERON TRANSCRIPTIONAL REGULATOR"/>
    <property type="match status" value="1"/>
</dbReference>
<dbReference type="InterPro" id="IPR036390">
    <property type="entry name" value="WH_DNA-bd_sf"/>
</dbReference>
<keyword evidence="6" id="KW-1185">Reference proteome</keyword>
<keyword evidence="2 5" id="KW-0238">DNA-binding</keyword>
<dbReference type="SUPFAM" id="SSF48008">
    <property type="entry name" value="GntR ligand-binding domain-like"/>
    <property type="match status" value="1"/>
</dbReference>
<protein>
    <submittedName>
        <fullName evidence="5">DNA-binding GntR family transcriptional regulator</fullName>
    </submittedName>
</protein>
<evidence type="ECO:0000256" key="1">
    <source>
        <dbReference type="ARBA" id="ARBA00023015"/>
    </source>
</evidence>
<organism evidence="5 6">
    <name type="scientific">Microbacterium pseudoresistens</name>
    <dbReference type="NCBI Taxonomy" id="640634"/>
    <lineage>
        <taxon>Bacteria</taxon>
        <taxon>Bacillati</taxon>
        <taxon>Actinomycetota</taxon>
        <taxon>Actinomycetes</taxon>
        <taxon>Micrococcales</taxon>
        <taxon>Microbacteriaceae</taxon>
        <taxon>Microbacterium</taxon>
    </lineage>
</organism>
<dbReference type="SMART" id="SM00895">
    <property type="entry name" value="FCD"/>
    <property type="match status" value="1"/>
</dbReference>
<dbReference type="Gene3D" id="1.20.120.530">
    <property type="entry name" value="GntR ligand-binding domain-like"/>
    <property type="match status" value="1"/>
</dbReference>
<evidence type="ECO:0000259" key="4">
    <source>
        <dbReference type="PROSITE" id="PS50949"/>
    </source>
</evidence>
<dbReference type="Proteomes" id="UP000552045">
    <property type="component" value="Unassembled WGS sequence"/>
</dbReference>
<dbReference type="GO" id="GO:0003700">
    <property type="term" value="F:DNA-binding transcription factor activity"/>
    <property type="evidence" value="ECO:0007669"/>
    <property type="project" value="InterPro"/>
</dbReference>
<dbReference type="Pfam" id="PF00392">
    <property type="entry name" value="GntR"/>
    <property type="match status" value="1"/>
</dbReference>
<dbReference type="InterPro" id="IPR011711">
    <property type="entry name" value="GntR_C"/>
</dbReference>
<gene>
    <name evidence="5" type="ORF">BKA02_001324</name>
</gene>
<keyword evidence="1" id="KW-0805">Transcription regulation</keyword>
<dbReference type="EMBL" id="JACCBH010000001">
    <property type="protein sequence ID" value="NYD54269.1"/>
    <property type="molecule type" value="Genomic_DNA"/>
</dbReference>
<dbReference type="PROSITE" id="PS50949">
    <property type="entry name" value="HTH_GNTR"/>
    <property type="match status" value="1"/>
</dbReference>
<evidence type="ECO:0000313" key="5">
    <source>
        <dbReference type="EMBL" id="NYD54269.1"/>
    </source>
</evidence>
<dbReference type="SUPFAM" id="SSF46785">
    <property type="entry name" value="Winged helix' DNA-binding domain"/>
    <property type="match status" value="1"/>
</dbReference>
<dbReference type="InterPro" id="IPR036388">
    <property type="entry name" value="WH-like_DNA-bd_sf"/>
</dbReference>
<dbReference type="InterPro" id="IPR000524">
    <property type="entry name" value="Tscrpt_reg_HTH_GntR"/>
</dbReference>
<evidence type="ECO:0000256" key="3">
    <source>
        <dbReference type="ARBA" id="ARBA00023163"/>
    </source>
</evidence>
<evidence type="ECO:0000256" key="2">
    <source>
        <dbReference type="ARBA" id="ARBA00023125"/>
    </source>
</evidence>
<sequence>MLETSRRPVRGNLKQEVAQHVRDLILSGELRPGIRIDQDAIADELGVSRLPVREALITLETEGLVEGIARRGMYVAQLERDDIRDHYEMYGMLSGIAASRLAGAPDAAVLEQLESVQREMRATEDPHEHDRLNYAFHQLINRAGASRRLRSVLRVLSQNMPSAFFAQPVEWDWKERAIAEHDDIISALRDGDADAAFAKLSGHFRHTGEQAVRVLERQGFWDAPADSVATA</sequence>
<dbReference type="AlphaFoldDB" id="A0A7Y9EUL4"/>